<evidence type="ECO:0000313" key="3">
    <source>
        <dbReference type="Proteomes" id="UP000187429"/>
    </source>
</evidence>
<dbReference type="CDD" id="cd00144">
    <property type="entry name" value="MPP_PPP_family"/>
    <property type="match status" value="1"/>
</dbReference>
<dbReference type="AlphaFoldDB" id="A0A1R1X8V6"/>
<dbReference type="InterPro" id="IPR050126">
    <property type="entry name" value="Ap4A_hydrolase"/>
</dbReference>
<dbReference type="GO" id="GO:0000298">
    <property type="term" value="F:endopolyphosphatase activity"/>
    <property type="evidence" value="ECO:0007669"/>
    <property type="project" value="TreeGrafter"/>
</dbReference>
<comment type="caution">
    <text evidence="2">The sequence shown here is derived from an EMBL/GenBank/DDBJ whole genome shotgun (WGS) entry which is preliminary data.</text>
</comment>
<dbReference type="InterPro" id="IPR029052">
    <property type="entry name" value="Metallo-depent_PP-like"/>
</dbReference>
<organism evidence="2 3">
    <name type="scientific">Smittium culicis</name>
    <dbReference type="NCBI Taxonomy" id="133412"/>
    <lineage>
        <taxon>Eukaryota</taxon>
        <taxon>Fungi</taxon>
        <taxon>Fungi incertae sedis</taxon>
        <taxon>Zoopagomycota</taxon>
        <taxon>Kickxellomycotina</taxon>
        <taxon>Harpellomycetes</taxon>
        <taxon>Harpellales</taxon>
        <taxon>Legeriomycetaceae</taxon>
        <taxon>Smittium</taxon>
    </lineage>
</organism>
<dbReference type="Gene3D" id="3.60.21.10">
    <property type="match status" value="1"/>
</dbReference>
<dbReference type="PANTHER" id="PTHR42850">
    <property type="entry name" value="METALLOPHOSPHOESTERASE"/>
    <property type="match status" value="1"/>
</dbReference>
<proteinExistence type="predicted"/>
<reference evidence="3" key="1">
    <citation type="submission" date="2017-01" db="EMBL/GenBank/DDBJ databases">
        <authorList>
            <person name="Wang Y."/>
            <person name="White M."/>
            <person name="Kvist S."/>
            <person name="Moncalvo J.-M."/>
        </authorList>
    </citation>
    <scope>NUCLEOTIDE SEQUENCE [LARGE SCALE GENOMIC DNA]</scope>
    <source>
        <strain evidence="3">ID-206-W2</strain>
    </source>
</reference>
<accession>A0A1R1X8V6</accession>
<dbReference type="EMBL" id="LSSM01006312">
    <property type="protein sequence ID" value="OMJ11038.1"/>
    <property type="molecule type" value="Genomic_DNA"/>
</dbReference>
<dbReference type="PANTHER" id="PTHR42850:SF4">
    <property type="entry name" value="ZINC-DEPENDENT ENDOPOLYPHOSPHATASE"/>
    <property type="match status" value="1"/>
</dbReference>
<dbReference type="SUPFAM" id="SSF56300">
    <property type="entry name" value="Metallo-dependent phosphatases"/>
    <property type="match status" value="1"/>
</dbReference>
<dbReference type="Pfam" id="PF00149">
    <property type="entry name" value="Metallophos"/>
    <property type="match status" value="1"/>
</dbReference>
<dbReference type="GO" id="GO:0005737">
    <property type="term" value="C:cytoplasm"/>
    <property type="evidence" value="ECO:0007669"/>
    <property type="project" value="TreeGrafter"/>
</dbReference>
<dbReference type="GO" id="GO:0016791">
    <property type="term" value="F:phosphatase activity"/>
    <property type="evidence" value="ECO:0007669"/>
    <property type="project" value="TreeGrafter"/>
</dbReference>
<keyword evidence="3" id="KW-1185">Reference proteome</keyword>
<protein>
    <submittedName>
        <fullName evidence="2">Bis(5'-nucleosyl)-tetraphosphatase, symmetrical</fullName>
    </submittedName>
</protein>
<feature type="domain" description="Calcineurin-like phosphoesterase" evidence="1">
    <location>
        <begin position="60"/>
        <end position="210"/>
    </location>
</feature>
<name>A0A1R1X8V6_9FUNG</name>
<sequence length="349" mass="38954">MSDLSDKPSLMKSVHFNLPISSATDIKGNSENELEVESFEISGSNIRASNSSSTKYKKGRILFVGDIHGCLDEFLDLMKKVGYRKGQDTLVLLGDLVGKGPSPHGVIRAAKDLGAVGVRGNHDDLVIRWYVFLHLNERTRVCLDDQDKLGEVLRDIKHSLPYHDFKIKKEHVQIARKMTKEEFDYLSNLPAMIHFKGNNTSLIAVHAGLDPRKKLSDQDSAVVMRMRNILENGEPDEKRKSGSAWFEIYNSISPYSSSSLSSDTRLNSDIPKNVDENKIRASSNLIMNSDGLESQPIVFYGHDAKRGLQIHENTVGLDSGCVYGRKLSVYIYPQNEVVQADCPGYAPVE</sequence>
<gene>
    <name evidence="2" type="ORF">AYI69_g10016</name>
</gene>
<dbReference type="GO" id="GO:0006798">
    <property type="term" value="P:polyphosphate catabolic process"/>
    <property type="evidence" value="ECO:0007669"/>
    <property type="project" value="TreeGrafter"/>
</dbReference>
<dbReference type="InterPro" id="IPR004843">
    <property type="entry name" value="Calcineurin-like_PHP"/>
</dbReference>
<dbReference type="Proteomes" id="UP000187429">
    <property type="component" value="Unassembled WGS sequence"/>
</dbReference>
<dbReference type="OrthoDB" id="10267127at2759"/>
<evidence type="ECO:0000259" key="1">
    <source>
        <dbReference type="Pfam" id="PF00149"/>
    </source>
</evidence>
<evidence type="ECO:0000313" key="2">
    <source>
        <dbReference type="EMBL" id="OMJ11038.1"/>
    </source>
</evidence>